<dbReference type="PROSITE" id="PS51898">
    <property type="entry name" value="TYR_RECOMBINASE"/>
    <property type="match status" value="1"/>
</dbReference>
<dbReference type="Proteomes" id="UP000199546">
    <property type="component" value="Unassembled WGS sequence"/>
</dbReference>
<evidence type="ECO:0000313" key="5">
    <source>
        <dbReference type="Proteomes" id="UP000199546"/>
    </source>
</evidence>
<name>A0A1I7DBD2_9ACTN</name>
<protein>
    <submittedName>
        <fullName evidence="4">Site-specific recombinase XerC</fullName>
    </submittedName>
</protein>
<evidence type="ECO:0000259" key="3">
    <source>
        <dbReference type="PROSITE" id="PS51898"/>
    </source>
</evidence>
<feature type="domain" description="Tyr recombinase" evidence="3">
    <location>
        <begin position="114"/>
        <end position="287"/>
    </location>
</feature>
<gene>
    <name evidence="4" type="ORF">SAMN05660657_05581</name>
</gene>
<dbReference type="InterPro" id="IPR013762">
    <property type="entry name" value="Integrase-like_cat_sf"/>
</dbReference>
<keyword evidence="1" id="KW-0238">DNA-binding</keyword>
<dbReference type="GO" id="GO:0006310">
    <property type="term" value="P:DNA recombination"/>
    <property type="evidence" value="ECO:0007669"/>
    <property type="project" value="UniProtKB-KW"/>
</dbReference>
<evidence type="ECO:0000256" key="2">
    <source>
        <dbReference type="ARBA" id="ARBA00023172"/>
    </source>
</evidence>
<dbReference type="Pfam" id="PF00589">
    <property type="entry name" value="Phage_integrase"/>
    <property type="match status" value="1"/>
</dbReference>
<accession>A0A1I7DBD2</accession>
<dbReference type="RefSeq" id="WP_245785031.1">
    <property type="nucleotide sequence ID" value="NZ_FPBA01000044.1"/>
</dbReference>
<dbReference type="SUPFAM" id="SSF56349">
    <property type="entry name" value="DNA breaking-rejoining enzymes"/>
    <property type="match status" value="1"/>
</dbReference>
<keyword evidence="2" id="KW-0233">DNA recombination</keyword>
<reference evidence="5" key="1">
    <citation type="submission" date="2016-10" db="EMBL/GenBank/DDBJ databases">
        <authorList>
            <person name="Varghese N."/>
            <person name="Submissions S."/>
        </authorList>
    </citation>
    <scope>NUCLEOTIDE SEQUENCE [LARGE SCALE GENOMIC DNA]</scope>
    <source>
        <strain evidence="5">DSM 46136</strain>
    </source>
</reference>
<dbReference type="AlphaFoldDB" id="A0A1I7DBD2"/>
<dbReference type="EMBL" id="FPBA01000044">
    <property type="protein sequence ID" value="SFU09001.1"/>
    <property type="molecule type" value="Genomic_DNA"/>
</dbReference>
<dbReference type="Gene3D" id="1.10.150.130">
    <property type="match status" value="1"/>
</dbReference>
<dbReference type="InterPro" id="IPR002104">
    <property type="entry name" value="Integrase_catalytic"/>
</dbReference>
<dbReference type="STRING" id="1296565.SAMN05660657_05581"/>
<evidence type="ECO:0000313" key="4">
    <source>
        <dbReference type="EMBL" id="SFU09001.1"/>
    </source>
</evidence>
<proteinExistence type="predicted"/>
<keyword evidence="5" id="KW-1185">Reference proteome</keyword>
<organism evidence="4 5">
    <name type="scientific">Geodermatophilus amargosae</name>
    <dbReference type="NCBI Taxonomy" id="1296565"/>
    <lineage>
        <taxon>Bacteria</taxon>
        <taxon>Bacillati</taxon>
        <taxon>Actinomycetota</taxon>
        <taxon>Actinomycetes</taxon>
        <taxon>Geodermatophilales</taxon>
        <taxon>Geodermatophilaceae</taxon>
        <taxon>Geodermatophilus</taxon>
    </lineage>
</organism>
<dbReference type="GO" id="GO:0015074">
    <property type="term" value="P:DNA integration"/>
    <property type="evidence" value="ECO:0007669"/>
    <property type="project" value="InterPro"/>
</dbReference>
<dbReference type="InterPro" id="IPR010998">
    <property type="entry name" value="Integrase_recombinase_N"/>
</dbReference>
<evidence type="ECO:0000256" key="1">
    <source>
        <dbReference type="ARBA" id="ARBA00023125"/>
    </source>
</evidence>
<dbReference type="InterPro" id="IPR011010">
    <property type="entry name" value="DNA_brk_join_enz"/>
</dbReference>
<dbReference type="Gene3D" id="1.10.443.10">
    <property type="entry name" value="Intergrase catalytic core"/>
    <property type="match status" value="1"/>
</dbReference>
<dbReference type="GO" id="GO:0003677">
    <property type="term" value="F:DNA binding"/>
    <property type="evidence" value="ECO:0007669"/>
    <property type="project" value="UniProtKB-KW"/>
</dbReference>
<sequence>MTGTYVDPKTARTTVADWCGTWLAGYATRRPRTVRQAQVHVAQIVTAFGPMPLSAVRPSAVRSWTVKLKTDGLADSYVYALHSRLSQILSDAVHDGLLARNPCSRRTSPKAGVQRPYVATTEQVWALHDAVPVHLRPAILLGAFVGLRTAEAVGLRVRDIDFLRGVVRPEQQGNGEPLKTETSRTLLPIPQELALKLSAAVTRWGGPYVVTDGTGRQTSTWAIERAIRSARPKVAGLPEEFRFHDLRHYLASLLIGSGLDVKVVQISGSALTSAKGLQCGSDLRFQR</sequence>